<comment type="pathway">
    <text evidence="4">Cofactor biosynthesis; adenosylcobalamin biosynthesis; adenosylcobalamin from cob(II)yrinate a,c-diamide: step 2/7.</text>
</comment>
<comment type="catalytic activity">
    <reaction evidence="4">
        <text>2 cob(II)yrinate a,c diamide + reduced [electron-transfer flavoprotein] + 2 ATP = 2 adenosylcob(III)yrinate a,c-diamide + 2 triphosphate + oxidized [electron-transfer flavoprotein] + 3 H(+)</text>
        <dbReference type="Rhea" id="RHEA:11528"/>
        <dbReference type="Rhea" id="RHEA-COMP:10685"/>
        <dbReference type="Rhea" id="RHEA-COMP:10686"/>
        <dbReference type="ChEBI" id="CHEBI:15378"/>
        <dbReference type="ChEBI" id="CHEBI:18036"/>
        <dbReference type="ChEBI" id="CHEBI:30616"/>
        <dbReference type="ChEBI" id="CHEBI:57692"/>
        <dbReference type="ChEBI" id="CHEBI:58307"/>
        <dbReference type="ChEBI" id="CHEBI:58503"/>
        <dbReference type="ChEBI" id="CHEBI:58537"/>
        <dbReference type="EC" id="2.5.1.17"/>
    </reaction>
</comment>
<evidence type="ECO:0000256" key="4">
    <source>
        <dbReference type="RuleBase" id="RU366026"/>
    </source>
</evidence>
<evidence type="ECO:0000313" key="6">
    <source>
        <dbReference type="EMBL" id="OHA59881.1"/>
    </source>
</evidence>
<dbReference type="EMBL" id="MHTL01000020">
    <property type="protein sequence ID" value="OHA59881.1"/>
    <property type="molecule type" value="Genomic_DNA"/>
</dbReference>
<dbReference type="Proteomes" id="UP000177090">
    <property type="component" value="Unassembled WGS sequence"/>
</dbReference>
<evidence type="ECO:0000256" key="2">
    <source>
        <dbReference type="ARBA" id="ARBA00022741"/>
    </source>
</evidence>
<comment type="caution">
    <text evidence="6">The sequence shown here is derived from an EMBL/GenBank/DDBJ whole genome shotgun (WGS) entry which is preliminary data.</text>
</comment>
<evidence type="ECO:0000256" key="3">
    <source>
        <dbReference type="ARBA" id="ARBA00022840"/>
    </source>
</evidence>
<evidence type="ECO:0000313" key="7">
    <source>
        <dbReference type="Proteomes" id="UP000177090"/>
    </source>
</evidence>
<dbReference type="GO" id="GO:0009236">
    <property type="term" value="P:cobalamin biosynthetic process"/>
    <property type="evidence" value="ECO:0007669"/>
    <property type="project" value="UniProtKB-UniRule"/>
</dbReference>
<dbReference type="AlphaFoldDB" id="A0A1G2QIU0"/>
<dbReference type="InterPro" id="IPR029499">
    <property type="entry name" value="PduO-typ"/>
</dbReference>
<keyword evidence="1 4" id="KW-0808">Transferase</keyword>
<dbReference type="Pfam" id="PF01923">
    <property type="entry name" value="Cob_adeno_trans"/>
    <property type="match status" value="1"/>
</dbReference>
<feature type="domain" description="Cobalamin adenosyltransferase-like" evidence="5">
    <location>
        <begin position="3"/>
        <end position="168"/>
    </location>
</feature>
<dbReference type="PANTHER" id="PTHR12213">
    <property type="entry name" value="CORRINOID ADENOSYLTRANSFERASE"/>
    <property type="match status" value="1"/>
</dbReference>
<organism evidence="6 7">
    <name type="scientific">Candidatus Vogelbacteria bacterium RIFOXYD1_FULL_51_18</name>
    <dbReference type="NCBI Taxonomy" id="1802440"/>
    <lineage>
        <taxon>Bacteria</taxon>
        <taxon>Candidatus Vogeliibacteriota</taxon>
    </lineage>
</organism>
<dbReference type="PANTHER" id="PTHR12213:SF0">
    <property type="entry name" value="CORRINOID ADENOSYLTRANSFERASE MMAB"/>
    <property type="match status" value="1"/>
</dbReference>
<gene>
    <name evidence="6" type="ORF">A2569_01165</name>
</gene>
<dbReference type="InterPro" id="IPR016030">
    <property type="entry name" value="CblAdoTrfase-like"/>
</dbReference>
<evidence type="ECO:0000259" key="5">
    <source>
        <dbReference type="Pfam" id="PF01923"/>
    </source>
</evidence>
<sequence length="183" mass="19968">MFYTRKGDNGVCDLGSGKRVPKTDSVIAAVGMLDELNSFLGLVRNQQVSVRTKRELLNAQEKLFIIQAQVAILMMGGKKGISPSLPNNAVGELETVVDSIEKSVKLAKHFIIPGACGASAWLDCARTVARRAELAVIVCNEKSKKKLGPLALVYLNRLSSLLYALARAEVKRAKKKEPRPSYK</sequence>
<evidence type="ECO:0000256" key="1">
    <source>
        <dbReference type="ARBA" id="ARBA00022679"/>
    </source>
</evidence>
<proteinExistence type="inferred from homology"/>
<name>A0A1G2QIU0_9BACT</name>
<keyword evidence="3 4" id="KW-0067">ATP-binding</keyword>
<protein>
    <recommendedName>
        <fullName evidence="4">Corrinoid adenosyltransferase</fullName>
        <ecNumber evidence="4">2.5.1.17</ecNumber>
    </recommendedName>
    <alternativeName>
        <fullName evidence="4">Cob(II)alamin adenosyltransferase</fullName>
    </alternativeName>
    <alternativeName>
        <fullName evidence="4">Cob(II)yrinic acid a,c-diamide adenosyltransferase</fullName>
    </alternativeName>
    <alternativeName>
        <fullName evidence="4">Cobinamide/cobalamin adenosyltransferase</fullName>
    </alternativeName>
</protein>
<dbReference type="GO" id="GO:0005524">
    <property type="term" value="F:ATP binding"/>
    <property type="evidence" value="ECO:0007669"/>
    <property type="project" value="UniProtKB-UniRule"/>
</dbReference>
<dbReference type="UniPathway" id="UPA00148">
    <property type="reaction ID" value="UER00233"/>
</dbReference>
<dbReference type="Gene3D" id="1.20.1200.10">
    <property type="entry name" value="Cobalamin adenosyltransferase-like"/>
    <property type="match status" value="1"/>
</dbReference>
<comment type="catalytic activity">
    <reaction evidence="4">
        <text>2 cob(II)alamin + reduced [electron-transfer flavoprotein] + 2 ATP = 2 adenosylcob(III)alamin + 2 triphosphate + oxidized [electron-transfer flavoprotein] + 3 H(+)</text>
        <dbReference type="Rhea" id="RHEA:28671"/>
        <dbReference type="Rhea" id="RHEA-COMP:10685"/>
        <dbReference type="Rhea" id="RHEA-COMP:10686"/>
        <dbReference type="ChEBI" id="CHEBI:15378"/>
        <dbReference type="ChEBI" id="CHEBI:16304"/>
        <dbReference type="ChEBI" id="CHEBI:18036"/>
        <dbReference type="ChEBI" id="CHEBI:18408"/>
        <dbReference type="ChEBI" id="CHEBI:30616"/>
        <dbReference type="ChEBI" id="CHEBI:57692"/>
        <dbReference type="ChEBI" id="CHEBI:58307"/>
        <dbReference type="EC" id="2.5.1.17"/>
    </reaction>
</comment>
<comment type="similarity">
    <text evidence="4">Belongs to the Cob(I)alamin adenosyltransferase family.</text>
</comment>
<dbReference type="STRING" id="1802440.A2569_01165"/>
<dbReference type="EC" id="2.5.1.17" evidence="4"/>
<keyword evidence="4" id="KW-0169">Cobalamin biosynthesis</keyword>
<dbReference type="SUPFAM" id="SSF89028">
    <property type="entry name" value="Cobalamin adenosyltransferase-like"/>
    <property type="match status" value="1"/>
</dbReference>
<dbReference type="GO" id="GO:0008817">
    <property type="term" value="F:corrinoid adenosyltransferase activity"/>
    <property type="evidence" value="ECO:0007669"/>
    <property type="project" value="UniProtKB-UniRule"/>
</dbReference>
<dbReference type="NCBIfam" id="TIGR00636">
    <property type="entry name" value="PduO_Nterm"/>
    <property type="match status" value="1"/>
</dbReference>
<dbReference type="InterPro" id="IPR036451">
    <property type="entry name" value="CblAdoTrfase-like_sf"/>
</dbReference>
<reference evidence="6 7" key="1">
    <citation type="journal article" date="2016" name="Nat. Commun.">
        <title>Thousands of microbial genomes shed light on interconnected biogeochemical processes in an aquifer system.</title>
        <authorList>
            <person name="Anantharaman K."/>
            <person name="Brown C.T."/>
            <person name="Hug L.A."/>
            <person name="Sharon I."/>
            <person name="Castelle C.J."/>
            <person name="Probst A.J."/>
            <person name="Thomas B.C."/>
            <person name="Singh A."/>
            <person name="Wilkins M.J."/>
            <person name="Karaoz U."/>
            <person name="Brodie E.L."/>
            <person name="Williams K.H."/>
            <person name="Hubbard S.S."/>
            <person name="Banfield J.F."/>
        </authorList>
    </citation>
    <scope>NUCLEOTIDE SEQUENCE [LARGE SCALE GENOMIC DNA]</scope>
</reference>
<keyword evidence="2 4" id="KW-0547">Nucleotide-binding</keyword>
<accession>A0A1G2QIU0</accession>